<accession>F4MV46</accession>
<sequence>MIRVIECSQRTCSLKYDGITPPCFVKGAGVNTGIKPVNSL</sequence>
<dbReference type="EMBL" id="FR718505">
    <property type="protein sequence ID" value="CBX69704.1"/>
    <property type="molecule type" value="Genomic_DNA"/>
</dbReference>
<evidence type="ECO:0000313" key="1">
    <source>
        <dbReference type="EMBL" id="CBX69704.1"/>
    </source>
</evidence>
<reference evidence="1" key="1">
    <citation type="journal article" date="2011" name="BMC Genomics">
        <title>Shotgun sequencing of Yersinia enterocolitica strain W22703 (biotype 2, serotype O:9): genomic evidence for oscillation between invertebrates and mammals.</title>
        <authorList>
            <person name="Fuchs T.M."/>
            <person name="Brandt K."/>
            <person name="Starke M."/>
            <person name="Rattei T."/>
        </authorList>
    </citation>
    <scope>NUCLEOTIDE SEQUENCE</scope>
</reference>
<gene>
    <name evidence="1" type="ORF">YEW_DA12530</name>
</gene>
<organism evidence="1">
    <name type="scientific">Yersinia enterocolitica W22703</name>
    <dbReference type="NCBI Taxonomy" id="913028"/>
    <lineage>
        <taxon>Bacteria</taxon>
        <taxon>Pseudomonadati</taxon>
        <taxon>Pseudomonadota</taxon>
        <taxon>Gammaproteobacteria</taxon>
        <taxon>Enterobacterales</taxon>
        <taxon>Yersiniaceae</taxon>
        <taxon>Yersinia</taxon>
    </lineage>
</organism>
<name>F4MV46_YEREN</name>
<dbReference type="AlphaFoldDB" id="F4MV46"/>
<protein>
    <submittedName>
        <fullName evidence="1">Uncharacterized protein</fullName>
    </submittedName>
</protein>
<proteinExistence type="predicted"/>